<dbReference type="Proteomes" id="UP000034410">
    <property type="component" value="Chromosome"/>
</dbReference>
<dbReference type="RefSeq" id="WP_046859559.1">
    <property type="nucleotide sequence ID" value="NZ_CP011412.1"/>
</dbReference>
<keyword evidence="2" id="KW-1185">Reference proteome</keyword>
<dbReference type="OrthoDB" id="7061397at2"/>
<dbReference type="EMBL" id="CP011412">
    <property type="protein sequence ID" value="AKH20626.1"/>
    <property type="molecule type" value="Genomic_DNA"/>
</dbReference>
<protein>
    <submittedName>
        <fullName evidence="1">Uncharacterized protein</fullName>
    </submittedName>
</protein>
<gene>
    <name evidence="1" type="ORF">AAY24_09960</name>
</gene>
<evidence type="ECO:0000313" key="2">
    <source>
        <dbReference type="Proteomes" id="UP000034410"/>
    </source>
</evidence>
<evidence type="ECO:0000313" key="1">
    <source>
        <dbReference type="EMBL" id="AKH20626.1"/>
    </source>
</evidence>
<dbReference type="AlphaFoldDB" id="A0A0F7JVW5"/>
<organism evidence="1 2">
    <name type="scientific">Sedimenticola thiotaurini</name>
    <dbReference type="NCBI Taxonomy" id="1543721"/>
    <lineage>
        <taxon>Bacteria</taxon>
        <taxon>Pseudomonadati</taxon>
        <taxon>Pseudomonadota</taxon>
        <taxon>Gammaproteobacteria</taxon>
        <taxon>Chromatiales</taxon>
        <taxon>Sedimenticolaceae</taxon>
        <taxon>Sedimenticola</taxon>
    </lineage>
</organism>
<dbReference type="KEGG" id="seds:AAY24_09960"/>
<reference evidence="1 2" key="1">
    <citation type="journal article" date="2015" name="Genome Announc.">
        <title>Complete Genome Sequence of Sedimenticola thiotaurini Strain SIP-G1, a Polyphosphate- and Polyhydroxyalkanoate-Accumulating Sulfur-Oxidizing Gammaproteobacterium Isolated from Salt Marsh Sediments.</title>
        <authorList>
            <person name="Flood B.E."/>
            <person name="Jones D.S."/>
            <person name="Bailey J.V."/>
        </authorList>
    </citation>
    <scope>NUCLEOTIDE SEQUENCE [LARGE SCALE GENOMIC DNA]</scope>
    <source>
        <strain evidence="1 2">SIP-G1</strain>
    </source>
</reference>
<proteinExistence type="predicted"/>
<accession>A0A0F7JVW5</accession>
<sequence length="146" mass="16407">MRKSVFICLLVLLPGLVVAGKYRQAAYITNLYFADRIVSDNHSVQPEQVITRLKAGDPQVAVYLVINLLLDRGEHRLEVDIMDSEGTLFDKLKFDKVLANQDDWRYAATGRFGGELPEGGMFFRIYDSHEGGAKEVLGTARLMTAR</sequence>
<name>A0A0F7JVW5_9GAMM</name>